<dbReference type="OrthoDB" id="10632594at2759"/>
<gene>
    <name evidence="1" type="ORF">K491DRAFT_716526</name>
</gene>
<sequence>MSFNSVNKKVHPVVVEQDLIEDFRKLDRATRRSLAEGPTVHILLDGKKLFHGMPKRAFMAMCKEGQDAIAANPKAEAVSYKSDQIQRKALFRIFDYMKGNCFTAKPFVLKPDSNMLDSLELYRAGRLFFKSDQCLQGLFHHIHRYLEDGTMPSFGELEVICKLKDAFNHKVYNFAVAVMATIYSKA</sequence>
<dbReference type="EMBL" id="MU004353">
    <property type="protein sequence ID" value="KAF2655163.1"/>
    <property type="molecule type" value="Genomic_DNA"/>
</dbReference>
<evidence type="ECO:0000313" key="1">
    <source>
        <dbReference type="EMBL" id="KAF2655163.1"/>
    </source>
</evidence>
<evidence type="ECO:0008006" key="3">
    <source>
        <dbReference type="Google" id="ProtNLM"/>
    </source>
</evidence>
<name>A0A6A6T888_9PLEO</name>
<proteinExistence type="predicted"/>
<keyword evidence="2" id="KW-1185">Reference proteome</keyword>
<dbReference type="Proteomes" id="UP000799324">
    <property type="component" value="Unassembled WGS sequence"/>
</dbReference>
<dbReference type="AlphaFoldDB" id="A0A6A6T888"/>
<accession>A0A6A6T888</accession>
<protein>
    <recommendedName>
        <fullName evidence="3">BTB domain-containing protein</fullName>
    </recommendedName>
</protein>
<reference evidence="1" key="1">
    <citation type="journal article" date="2020" name="Stud. Mycol.">
        <title>101 Dothideomycetes genomes: a test case for predicting lifestyles and emergence of pathogens.</title>
        <authorList>
            <person name="Haridas S."/>
            <person name="Albert R."/>
            <person name="Binder M."/>
            <person name="Bloem J."/>
            <person name="Labutti K."/>
            <person name="Salamov A."/>
            <person name="Andreopoulos B."/>
            <person name="Baker S."/>
            <person name="Barry K."/>
            <person name="Bills G."/>
            <person name="Bluhm B."/>
            <person name="Cannon C."/>
            <person name="Castanera R."/>
            <person name="Culley D."/>
            <person name="Daum C."/>
            <person name="Ezra D."/>
            <person name="Gonzalez J."/>
            <person name="Henrissat B."/>
            <person name="Kuo A."/>
            <person name="Liang C."/>
            <person name="Lipzen A."/>
            <person name="Lutzoni F."/>
            <person name="Magnuson J."/>
            <person name="Mondo S."/>
            <person name="Nolan M."/>
            <person name="Ohm R."/>
            <person name="Pangilinan J."/>
            <person name="Park H.-J."/>
            <person name="Ramirez L."/>
            <person name="Alfaro M."/>
            <person name="Sun H."/>
            <person name="Tritt A."/>
            <person name="Yoshinaga Y."/>
            <person name="Zwiers L.-H."/>
            <person name="Turgeon B."/>
            <person name="Goodwin S."/>
            <person name="Spatafora J."/>
            <person name="Crous P."/>
            <person name="Grigoriev I."/>
        </authorList>
    </citation>
    <scope>NUCLEOTIDE SEQUENCE</scope>
    <source>
        <strain evidence="1">CBS 122681</strain>
    </source>
</reference>
<evidence type="ECO:0000313" key="2">
    <source>
        <dbReference type="Proteomes" id="UP000799324"/>
    </source>
</evidence>
<organism evidence="1 2">
    <name type="scientific">Lophiostoma macrostomum CBS 122681</name>
    <dbReference type="NCBI Taxonomy" id="1314788"/>
    <lineage>
        <taxon>Eukaryota</taxon>
        <taxon>Fungi</taxon>
        <taxon>Dikarya</taxon>
        <taxon>Ascomycota</taxon>
        <taxon>Pezizomycotina</taxon>
        <taxon>Dothideomycetes</taxon>
        <taxon>Pleosporomycetidae</taxon>
        <taxon>Pleosporales</taxon>
        <taxon>Lophiostomataceae</taxon>
        <taxon>Lophiostoma</taxon>
    </lineage>
</organism>